<evidence type="ECO:0000256" key="6">
    <source>
        <dbReference type="ARBA" id="ARBA00023121"/>
    </source>
</evidence>
<keyword evidence="5 13" id="KW-0732">Signal</keyword>
<evidence type="ECO:0000256" key="11">
    <source>
        <dbReference type="ARBA" id="ARBA00057024"/>
    </source>
</evidence>
<keyword evidence="16" id="KW-1185">Reference proteome</keyword>
<evidence type="ECO:0000256" key="10">
    <source>
        <dbReference type="ARBA" id="ARBA00023288"/>
    </source>
</evidence>
<comment type="subcellular location">
    <subcellularLocation>
        <location evidence="1">Cell outer membrane</location>
    </subcellularLocation>
    <subcellularLocation>
        <location evidence="2">Membrane</location>
        <topology evidence="2">Lipid-anchor</topology>
    </subcellularLocation>
</comment>
<comment type="similarity">
    <text evidence="3 13">Belongs to the calycin superfamily. Lipocalin family.</text>
</comment>
<keyword evidence="9" id="KW-0998">Cell outer membrane</keyword>
<dbReference type="InterPro" id="IPR012674">
    <property type="entry name" value="Calycin"/>
</dbReference>
<dbReference type="SUPFAM" id="SSF50814">
    <property type="entry name" value="Lipocalins"/>
    <property type="match status" value="1"/>
</dbReference>
<keyword evidence="10" id="KW-0449">Lipoprotein</keyword>
<feature type="chain" id="PRO_5029999029" description="Outer membrane lipoprotein Blc" evidence="13">
    <location>
        <begin position="29"/>
        <end position="180"/>
    </location>
</feature>
<dbReference type="PIRSF" id="PIRSF036893">
    <property type="entry name" value="Lipocalin_ApoD"/>
    <property type="match status" value="1"/>
</dbReference>
<dbReference type="PRINTS" id="PR01171">
    <property type="entry name" value="BCTLIPOCALIN"/>
</dbReference>
<evidence type="ECO:0000256" key="2">
    <source>
        <dbReference type="ARBA" id="ARBA00004635"/>
    </source>
</evidence>
<dbReference type="InterPro" id="IPR047202">
    <property type="entry name" value="Lipocalin_Blc-like_dom"/>
</dbReference>
<dbReference type="Proteomes" id="UP000466586">
    <property type="component" value="Unassembled WGS sequence"/>
</dbReference>
<evidence type="ECO:0000256" key="8">
    <source>
        <dbReference type="ARBA" id="ARBA00023139"/>
    </source>
</evidence>
<keyword evidence="8" id="KW-0564">Palmitate</keyword>
<dbReference type="PROSITE" id="PS00213">
    <property type="entry name" value="LIPOCALIN"/>
    <property type="match status" value="1"/>
</dbReference>
<feature type="signal peptide" evidence="13">
    <location>
        <begin position="1"/>
        <end position="28"/>
    </location>
</feature>
<evidence type="ECO:0000256" key="9">
    <source>
        <dbReference type="ARBA" id="ARBA00023237"/>
    </source>
</evidence>
<dbReference type="InterPro" id="IPR000566">
    <property type="entry name" value="Lipocln_cytosolic_FA-bd_dom"/>
</dbReference>
<dbReference type="InterPro" id="IPR022272">
    <property type="entry name" value="Lipocalin_CS"/>
</dbReference>
<protein>
    <recommendedName>
        <fullName evidence="12">Outer membrane lipoprotein Blc</fullName>
    </recommendedName>
</protein>
<dbReference type="GO" id="GO:0006950">
    <property type="term" value="P:response to stress"/>
    <property type="evidence" value="ECO:0007669"/>
    <property type="project" value="UniProtKB-ARBA"/>
</dbReference>
<proteinExistence type="inferred from homology"/>
<comment type="subunit">
    <text evidence="4">Homodimer.</text>
</comment>
<evidence type="ECO:0000259" key="14">
    <source>
        <dbReference type="Pfam" id="PF08212"/>
    </source>
</evidence>
<accession>A0A7K1YCC8</accession>
<comment type="function">
    <text evidence="11">Involved in the storage or transport of lipids necessary for membrane maintenance under stressful conditions. Displays a binding preference for lysophospholipids.</text>
</comment>
<dbReference type="Gene3D" id="2.40.128.20">
    <property type="match status" value="1"/>
</dbReference>
<keyword evidence="6" id="KW-0446">Lipid-binding</keyword>
<keyword evidence="7" id="KW-0472">Membrane</keyword>
<comment type="caution">
    <text evidence="15">The sequence shown here is derived from an EMBL/GenBank/DDBJ whole genome shotgun (WGS) entry which is preliminary data.</text>
</comment>
<dbReference type="GO" id="GO:0009279">
    <property type="term" value="C:cell outer membrane"/>
    <property type="evidence" value="ECO:0007669"/>
    <property type="project" value="UniProtKB-SubCell"/>
</dbReference>
<sequence length="180" mass="20322">MKTNKTIFPYLVAGAGIAAGLIALNSCASIPKGAAAVKPFEKDRYLGTWYEIARMDYRFEKNLAEVTANYSVKDDGNIKVLNRGRDEKTGKWKESIGKAKFVNEPTEARLKVSFFGPFFAGYNVIAIDPQYRYALVAGNNLNYLWLLSREKTMPENIKQDYLTKASSLGYDVKKLIWTKQ</sequence>
<dbReference type="PANTHER" id="PTHR10612:SF34">
    <property type="entry name" value="APOLIPOPROTEIN D"/>
    <property type="match status" value="1"/>
</dbReference>
<gene>
    <name evidence="15" type="ORF">GS399_14790</name>
</gene>
<dbReference type="GO" id="GO:0008289">
    <property type="term" value="F:lipid binding"/>
    <property type="evidence" value="ECO:0007669"/>
    <property type="project" value="UniProtKB-KW"/>
</dbReference>
<dbReference type="Pfam" id="PF08212">
    <property type="entry name" value="Lipocalin_2"/>
    <property type="match status" value="1"/>
</dbReference>
<dbReference type="PANTHER" id="PTHR10612">
    <property type="entry name" value="APOLIPOPROTEIN D"/>
    <property type="match status" value="1"/>
</dbReference>
<dbReference type="RefSeq" id="WP_160845422.1">
    <property type="nucleotide sequence ID" value="NZ_WVHT01000007.1"/>
</dbReference>
<evidence type="ECO:0000256" key="3">
    <source>
        <dbReference type="ARBA" id="ARBA00006889"/>
    </source>
</evidence>
<dbReference type="InterPro" id="IPR022271">
    <property type="entry name" value="Lipocalin_ApoD"/>
</dbReference>
<evidence type="ECO:0000313" key="16">
    <source>
        <dbReference type="Proteomes" id="UP000466586"/>
    </source>
</evidence>
<evidence type="ECO:0000256" key="4">
    <source>
        <dbReference type="ARBA" id="ARBA00011738"/>
    </source>
</evidence>
<dbReference type="EMBL" id="WVHT01000007">
    <property type="protein sequence ID" value="MXV52243.1"/>
    <property type="molecule type" value="Genomic_DNA"/>
</dbReference>
<feature type="domain" description="Lipocalin/cytosolic fatty-acid binding" evidence="14">
    <location>
        <begin position="43"/>
        <end position="180"/>
    </location>
</feature>
<evidence type="ECO:0000313" key="15">
    <source>
        <dbReference type="EMBL" id="MXV52243.1"/>
    </source>
</evidence>
<name>A0A7K1YCC8_9SPHI</name>
<evidence type="ECO:0000256" key="12">
    <source>
        <dbReference type="ARBA" id="ARBA00071217"/>
    </source>
</evidence>
<dbReference type="InterPro" id="IPR002446">
    <property type="entry name" value="Lipocalin_bac"/>
</dbReference>
<evidence type="ECO:0000256" key="7">
    <source>
        <dbReference type="ARBA" id="ARBA00023136"/>
    </source>
</evidence>
<reference evidence="15 16" key="1">
    <citation type="submission" date="2019-11" db="EMBL/GenBank/DDBJ databases">
        <title>Pedobacter sp. HMF7647 Genome sequencing and assembly.</title>
        <authorList>
            <person name="Kang H."/>
            <person name="Kim H."/>
            <person name="Joh K."/>
        </authorList>
    </citation>
    <scope>NUCLEOTIDE SEQUENCE [LARGE SCALE GENOMIC DNA]</scope>
    <source>
        <strain evidence="15 16">HMF7647</strain>
    </source>
</reference>
<evidence type="ECO:0000256" key="1">
    <source>
        <dbReference type="ARBA" id="ARBA00004442"/>
    </source>
</evidence>
<evidence type="ECO:0000256" key="5">
    <source>
        <dbReference type="ARBA" id="ARBA00022729"/>
    </source>
</evidence>
<dbReference type="AlphaFoldDB" id="A0A7K1YCC8"/>
<organism evidence="15 16">
    <name type="scientific">Hufsiella arboris</name>
    <dbReference type="NCBI Taxonomy" id="2695275"/>
    <lineage>
        <taxon>Bacteria</taxon>
        <taxon>Pseudomonadati</taxon>
        <taxon>Bacteroidota</taxon>
        <taxon>Sphingobacteriia</taxon>
        <taxon>Sphingobacteriales</taxon>
        <taxon>Sphingobacteriaceae</taxon>
        <taxon>Hufsiella</taxon>
    </lineage>
</organism>
<evidence type="ECO:0000256" key="13">
    <source>
        <dbReference type="PIRNR" id="PIRNR036893"/>
    </source>
</evidence>
<dbReference type="CDD" id="cd19438">
    <property type="entry name" value="lipocalin_Blc-like"/>
    <property type="match status" value="1"/>
</dbReference>
<dbReference type="FunFam" id="2.40.128.20:FF:000002">
    <property type="entry name" value="Outer membrane lipoprotein Blc"/>
    <property type="match status" value="1"/>
</dbReference>